<evidence type="ECO:0000313" key="1">
    <source>
        <dbReference type="EMBL" id="GHF14259.1"/>
    </source>
</evidence>
<comment type="caution">
    <text evidence="1">The sequence shown here is derived from an EMBL/GenBank/DDBJ whole genome shotgun (WGS) entry which is preliminary data.</text>
</comment>
<dbReference type="Pfam" id="PF14559">
    <property type="entry name" value="TPR_19"/>
    <property type="match status" value="1"/>
</dbReference>
<dbReference type="AlphaFoldDB" id="A0A919E302"/>
<reference evidence="1" key="2">
    <citation type="submission" date="2020-09" db="EMBL/GenBank/DDBJ databases">
        <authorList>
            <person name="Sun Q."/>
            <person name="Kim S."/>
        </authorList>
    </citation>
    <scope>NUCLEOTIDE SEQUENCE</scope>
    <source>
        <strain evidence="1">KCTC 42590</strain>
    </source>
</reference>
<reference evidence="1" key="1">
    <citation type="journal article" date="2014" name="Int. J. Syst. Evol. Microbiol.">
        <title>Complete genome sequence of Corynebacterium casei LMG S-19264T (=DSM 44701T), isolated from a smear-ripened cheese.</title>
        <authorList>
            <consortium name="US DOE Joint Genome Institute (JGI-PGF)"/>
            <person name="Walter F."/>
            <person name="Albersmeier A."/>
            <person name="Kalinowski J."/>
            <person name="Ruckert C."/>
        </authorList>
    </citation>
    <scope>NUCLEOTIDE SEQUENCE</scope>
    <source>
        <strain evidence="1">KCTC 42590</strain>
    </source>
</reference>
<dbReference type="EMBL" id="BNCI01000001">
    <property type="protein sequence ID" value="GHF14259.1"/>
    <property type="molecule type" value="Genomic_DNA"/>
</dbReference>
<protein>
    <recommendedName>
        <fullName evidence="3">Tetratricopeptide repeat protein</fullName>
    </recommendedName>
</protein>
<evidence type="ECO:0000313" key="2">
    <source>
        <dbReference type="Proteomes" id="UP000630923"/>
    </source>
</evidence>
<sequence>MQRLEKDLAAFDGHTVIFSSEYFPPGSEQDCQKLRDYLLTWAKEIQIVCYVRHPVSHAVSRSQQSLKMGFSTLDRPKETFFSPQKILPKFVRVFGKDAVTVRAFERDALQNGSVVSDFAALIGLSDDQQAHLQDKRGNESLSVEGAILSDALTRQFPRMVDGKWNPDRAQKITMMNIPGQKFTLPRSVLEGIMEECQPDIDYLQNEFGLTLKAPDLPASDTLAPTWGQGTIDSIAARMNATELRIQHLEAELALKDGMLLAREDKPLKAIEKFKQSVALKQDNWPAISRLVHHLCRTRQKEEAAKRLAAYRDMNPDEERVLAICEKYGLQLPA</sequence>
<accession>A0A919E302</accession>
<dbReference type="Proteomes" id="UP000630923">
    <property type="component" value="Unassembled WGS sequence"/>
</dbReference>
<dbReference type="Gene3D" id="1.25.40.10">
    <property type="entry name" value="Tetratricopeptide repeat domain"/>
    <property type="match status" value="1"/>
</dbReference>
<proteinExistence type="predicted"/>
<evidence type="ECO:0008006" key="3">
    <source>
        <dbReference type="Google" id="ProtNLM"/>
    </source>
</evidence>
<gene>
    <name evidence="1" type="ORF">GCM10017044_05440</name>
</gene>
<name>A0A919E302_9PROT</name>
<dbReference type="InterPro" id="IPR011990">
    <property type="entry name" value="TPR-like_helical_dom_sf"/>
</dbReference>
<organism evidence="1 2">
    <name type="scientific">Kordiimonas sediminis</name>
    <dbReference type="NCBI Taxonomy" id="1735581"/>
    <lineage>
        <taxon>Bacteria</taxon>
        <taxon>Pseudomonadati</taxon>
        <taxon>Pseudomonadota</taxon>
        <taxon>Alphaproteobacteria</taxon>
        <taxon>Kordiimonadales</taxon>
        <taxon>Kordiimonadaceae</taxon>
        <taxon>Kordiimonas</taxon>
    </lineage>
</organism>
<keyword evidence="2" id="KW-1185">Reference proteome</keyword>